<feature type="region of interest" description="Disordered" evidence="10">
    <location>
        <begin position="749"/>
        <end position="777"/>
    </location>
</feature>
<proteinExistence type="inferred from homology"/>
<feature type="compositionally biased region" description="Basic and acidic residues" evidence="10">
    <location>
        <begin position="2533"/>
        <end position="2546"/>
    </location>
</feature>
<dbReference type="PROSITE" id="PS50290">
    <property type="entry name" value="PI3_4_KINASE_3"/>
    <property type="match status" value="1"/>
</dbReference>
<dbReference type="InterPro" id="IPR036738">
    <property type="entry name" value="FRB_sf"/>
</dbReference>
<dbReference type="InterPro" id="IPR011990">
    <property type="entry name" value="TPR-like_helical_dom_sf"/>
</dbReference>
<comment type="similarity">
    <text evidence="1 9">Belongs to the PI3/PI4-kinase family.</text>
</comment>
<dbReference type="OrthoDB" id="309331at2759"/>
<feature type="compositionally biased region" description="Basic and acidic residues" evidence="10">
    <location>
        <begin position="323"/>
        <end position="337"/>
    </location>
</feature>
<dbReference type="PANTHER" id="PTHR11139">
    <property type="entry name" value="ATAXIA TELANGIECTASIA MUTATED ATM -RELATED"/>
    <property type="match status" value="1"/>
</dbReference>
<dbReference type="SMART" id="SM01346">
    <property type="entry name" value="DUF3385"/>
    <property type="match status" value="1"/>
</dbReference>
<dbReference type="InterPro" id="IPR003152">
    <property type="entry name" value="FATC_dom"/>
</dbReference>
<keyword evidence="9" id="KW-0723">Serine/threonine-protein kinase</keyword>
<dbReference type="InterPro" id="IPR000403">
    <property type="entry name" value="PI3/4_kinase_cat_dom"/>
</dbReference>
<evidence type="ECO:0000256" key="2">
    <source>
        <dbReference type="ARBA" id="ARBA00022679"/>
    </source>
</evidence>
<keyword evidence="3" id="KW-0677">Repeat</keyword>
<dbReference type="GO" id="GO:0031932">
    <property type="term" value="C:TORC2 complex"/>
    <property type="evidence" value="ECO:0007669"/>
    <property type="project" value="TreeGrafter"/>
</dbReference>
<keyword evidence="6 9" id="KW-0067">ATP-binding</keyword>
<dbReference type="Pfam" id="PF11865">
    <property type="entry name" value="mTOR_dom"/>
    <property type="match status" value="2"/>
</dbReference>
<dbReference type="Gene3D" id="1.25.10.10">
    <property type="entry name" value="Leucine-rich Repeat Variant"/>
    <property type="match status" value="3"/>
</dbReference>
<feature type="region of interest" description="Disordered" evidence="10">
    <location>
        <begin position="322"/>
        <end position="349"/>
    </location>
</feature>
<dbReference type="EC" id="2.7.11.1" evidence="9"/>
<reference evidence="14 15" key="1">
    <citation type="submission" date="2020-04" db="EMBL/GenBank/DDBJ databases">
        <title>Perkinsus chesapeaki whole genome sequence.</title>
        <authorList>
            <person name="Bogema D.R."/>
        </authorList>
    </citation>
    <scope>NUCLEOTIDE SEQUENCE [LARGE SCALE GENOMIC DNA]</scope>
    <source>
        <strain evidence="14">ATCC PRA-425</strain>
    </source>
</reference>
<evidence type="ECO:0000313" key="14">
    <source>
        <dbReference type="EMBL" id="KAF4675377.1"/>
    </source>
</evidence>
<dbReference type="GO" id="GO:0044877">
    <property type="term" value="F:protein-containing complex binding"/>
    <property type="evidence" value="ECO:0007669"/>
    <property type="project" value="InterPro"/>
</dbReference>
<gene>
    <name evidence="14" type="primary">TOR1</name>
    <name evidence="14" type="ORF">FOL47_007835</name>
</gene>
<dbReference type="Gene3D" id="1.25.40.10">
    <property type="entry name" value="Tetratricopeptide repeat domain"/>
    <property type="match status" value="1"/>
</dbReference>
<evidence type="ECO:0000256" key="1">
    <source>
        <dbReference type="ARBA" id="ARBA00011031"/>
    </source>
</evidence>
<dbReference type="InterPro" id="IPR009076">
    <property type="entry name" value="FRB_dom"/>
</dbReference>
<dbReference type="InterPro" id="IPR011009">
    <property type="entry name" value="Kinase-like_dom_sf"/>
</dbReference>
<keyword evidence="4 9" id="KW-0547">Nucleotide-binding</keyword>
<feature type="compositionally biased region" description="Low complexity" evidence="10">
    <location>
        <begin position="2489"/>
        <end position="2508"/>
    </location>
</feature>
<comment type="catalytic activity">
    <reaction evidence="7 9">
        <text>L-threonyl-[protein] + ATP = O-phospho-L-threonyl-[protein] + ADP + H(+)</text>
        <dbReference type="Rhea" id="RHEA:46608"/>
        <dbReference type="Rhea" id="RHEA-COMP:11060"/>
        <dbReference type="Rhea" id="RHEA-COMP:11605"/>
        <dbReference type="ChEBI" id="CHEBI:15378"/>
        <dbReference type="ChEBI" id="CHEBI:30013"/>
        <dbReference type="ChEBI" id="CHEBI:30616"/>
        <dbReference type="ChEBI" id="CHEBI:61977"/>
        <dbReference type="ChEBI" id="CHEBI:456216"/>
        <dbReference type="EC" id="2.7.11.1"/>
    </reaction>
</comment>
<dbReference type="GO" id="GO:0031931">
    <property type="term" value="C:TORC1 complex"/>
    <property type="evidence" value="ECO:0007669"/>
    <property type="project" value="TreeGrafter"/>
</dbReference>
<feature type="region of interest" description="Disordered" evidence="10">
    <location>
        <begin position="2480"/>
        <end position="2555"/>
    </location>
</feature>
<dbReference type="InterPro" id="IPR011989">
    <property type="entry name" value="ARM-like"/>
</dbReference>
<evidence type="ECO:0000313" key="15">
    <source>
        <dbReference type="Proteomes" id="UP000591131"/>
    </source>
</evidence>
<dbReference type="InterPro" id="IPR014009">
    <property type="entry name" value="PIK_FAT"/>
</dbReference>
<dbReference type="SUPFAM" id="SSF56112">
    <property type="entry name" value="Protein kinase-like (PK-like)"/>
    <property type="match status" value="1"/>
</dbReference>
<organism evidence="14 15">
    <name type="scientific">Perkinsus chesapeaki</name>
    <name type="common">Clam parasite</name>
    <name type="synonym">Perkinsus andrewsi</name>
    <dbReference type="NCBI Taxonomy" id="330153"/>
    <lineage>
        <taxon>Eukaryota</taxon>
        <taxon>Sar</taxon>
        <taxon>Alveolata</taxon>
        <taxon>Perkinsozoa</taxon>
        <taxon>Perkinsea</taxon>
        <taxon>Perkinsida</taxon>
        <taxon>Perkinsidae</taxon>
        <taxon>Perkinsus</taxon>
    </lineage>
</organism>
<dbReference type="GO" id="GO:0080090">
    <property type="term" value="P:regulation of primary metabolic process"/>
    <property type="evidence" value="ECO:0007669"/>
    <property type="project" value="UniProtKB-ARBA"/>
</dbReference>
<sequence length="2656" mass="294200">MAAGMPRVKRTEAAIQGSLIVLGAMVDVGGPTVRSDLSYWLRLTLRYRRSKYKSVVQVVDRLLANFAQASPEEFALCGDEAIGHLITEGAGIEGYCGQDGRPAAINSLAEVCVAEGSERILPYVKSIISCIESVLGDDDIKAAVGRKASGEASPTGRTDRMYRLHESTLECLGRLAETVGYELGKYFEDANLSSLIFSAGLTPAVLEACSALQTQLLDTVSTILQNVTSCTNPTMLAPQEEQQAHRSRTFSAMSAGTAALEAQASTAVLAMRALISFGPYDPRVKPFLCDTVLRCLDHQHPLVRKMAAKTITKLLLPVDLPTDDERERKPSFNDETPHTNASSECSDTQPSRGRQIVLCKPHHIEAISRVVQRLLVLAVADTDPDIRYSVFDGIDRRFDPFLSDRTCIAAITQALNDESLIVRKAAVKLLGRLCYHNPAYVLPALRKLLIQLLTELEYNHADLGGEEAAELLCDLLSKAGTHMSPYVLAVVEAVVSKLSRPEPIPPRYTSLLLEALGQLSDISGQSILSSGMIDDILQLLVDNIQDTRSGGEGDQAVQWDKKKEVAYRTLSRVIENTGLVVVPYEKFPPLLPYMIDFLRADAQHTAHTAVRRQAIRAIGTLGALDPSRFDALKHIATIPAIDTASAGQLAQQQHDSRSSATLATQSTMVAVSHSHGLPPPPPTGGGPSPGEAAAFEAKPSTVGTVVAGAGCGGGGAPYACYGFTASIAAGMDLQQQLLTVMIQMASEEGVSGDGCSGSPPDGMSQQRDVDQNAGQQRLAQASAAPAWAASGADNPQTCKWLYTSHAVATLLKMLCDTSLPSDYHSHVVDALMTIFQHLGRQAGGCVMPFLPQIMNSIISVVQRSPADSSIAHERAPLLRHLAYLVKVANAKQIAPYLKSIFDLVAAVWPPEPVRGAGEICEKGPGSQLVMVAALPTTSPPNSDRVDLILAALALLEEICKQHHHESKVYMGPLVPRILHLLSPDRGLGYSSQDNGVIASKVLSSLVVFGSTITEFMHLVIPTLTNLFDYTPSNYANEGHSVVPPPMHIRIKAIKVVGALSKQVPFAQFSGRITHPLVRILDNESAPLELKHVALGCLGQLARSFGEGFAIYAPLINRTCIRHGLPAVFDTPEGKSECRAFNRMVVSPRFAPPGRMHSRSLSDGGDLCGIPDTTIAPGSQICSFVPDHPALHMAWEASQRWTKDEWVLWMKRISLEILRESPSESLRACWSVAQMHPPVAKELFPVGFLATWTSLQDSYQCFLLRSLELALCSPQLPPDILQTLLQLAEFMDRSNVPLPMENRMLASLAEKCHTYAKALRYREMEFKASPSVTCVEALISTNMQLGQVVEAQGVLQYAQRYLGDELELKESWYEKLQCWDEALEAYELRQMEEPGNLDVTTSRMRCLRALGEWERLGKLCEASWDNCSKIDGQSARRHRLAMAPMAAAAQFNLRDWNSMEKYVKVLEGVSVSDVIDAGGTIDTIDTTASNSSVTSSSSTPNESDNDGMSFEGSFYAAILAIHKQQYERAFKLIHKSRDSLDGELTALIGESYTRAYRCLIKVQQLTELEEIIKYKQLEDTGDNQGCSMMRDMWTRRLMGCRPDVDAWRSLLELRTLVVPPREDLTTWLKFTALCRKSGRLSLATKTIDMLRADNTLKRDPVVTWEYLKNLYANGSRWEARDMLQSFLQQQGAVVNPDLIVDVSSYAPSPLFLSPESRRVGSPGGRRRRRAPSSYSQTQQQQVPIELLSKCHLKMGLWTKDLAEDYLHASFYEDEGVLENVLGWFESAIKLNPKYYKAWNAWALANYNAVTYIENQQHRESAASSPKEIGNEDKRRKAPAAAAPQSQTSGIIEESKPYLLNALRGFTKSIILSDPPQLQDVLRLITLGFKYSGDSDLELELQKGFDQAPLVAWLQVTPQLIARLRSKRQSLRTTVHQLLSRVGKTYPQALVFPLTVATRSSVSTFVISSKRLLQEISVHRKTLVQQSQLVSAELIRISMLWHEIWCEALEEASRLYYAEHDVNGMIEVLKPLHEMMLQGPQTLRETSFTQAFGRDLREALKWIHAYEREEARHQKDDVDFCADGESSKNDDKRLDLIDQAWQIYYKVFQKIHKQVQTLSHLDLQYISPMLLNARNLELAVPGTYTPEREEAGDLVTISYFSPSIDIIASKQKPRIIHMRGSDGRSYKFILKGHEDLKQDERVMQLFGLINSLVAGQASKSTKFQEIPAAAVRGGMVNVGSPAYQQIYSGGKYISNVNQVYNSLRIQTYAVVPLSNNSGLIEWVPGSDTIHKLIKDYRDANNIPLSVEYSLMKSMYGRCEELSLLQKVEVLRYALDNTSGDDLERVMWLQSRNSEVWLRRRGNYSRSLAVMSVVGYVLGLGDRHPSNIMIEQETGKVVHIDFGDCFEVAMLRERFPEKIPFRLTRMLVNALEVSGVEGSFRRTCEKMMQLLRTNKDAVMAMLEAFVFDPLITWRLMPTRPFESPAQKKVTVAEGSAAGAATRRASDASAKSQSGVSDASGEHQEEEGSQQESAQTDSKRKDRSDGKVENYADPVPRPLQKFDVGGVAGQGDPHLASVRIKVARQRELRHVLGPEGLLANQEELQHHARIIVDRVLTKLTGTDFNHGQYMSVEAQVERLIEEATSYENLSQCYVGWCAFW</sequence>
<keyword evidence="5 9" id="KW-0418">Kinase</keyword>
<dbReference type="CDD" id="cd05169">
    <property type="entry name" value="PIKKc_TOR"/>
    <property type="match status" value="1"/>
</dbReference>
<dbReference type="EMBL" id="JAAPAO010000048">
    <property type="protein sequence ID" value="KAF4675377.1"/>
    <property type="molecule type" value="Genomic_DNA"/>
</dbReference>
<dbReference type="GO" id="GO:0005737">
    <property type="term" value="C:cytoplasm"/>
    <property type="evidence" value="ECO:0007669"/>
    <property type="project" value="TreeGrafter"/>
</dbReference>
<feature type="domain" description="FAT" evidence="12">
    <location>
        <begin position="1303"/>
        <end position="1958"/>
    </location>
</feature>
<dbReference type="Pfam" id="PF00454">
    <property type="entry name" value="PI3_PI4_kinase"/>
    <property type="match status" value="1"/>
</dbReference>
<name>A0A7J6MVM7_PERCH</name>
<evidence type="ECO:0000259" key="13">
    <source>
        <dbReference type="PROSITE" id="PS51190"/>
    </source>
</evidence>
<evidence type="ECO:0000256" key="7">
    <source>
        <dbReference type="ARBA" id="ARBA00047899"/>
    </source>
</evidence>
<evidence type="ECO:0000256" key="3">
    <source>
        <dbReference type="ARBA" id="ARBA00022737"/>
    </source>
</evidence>
<evidence type="ECO:0000256" key="4">
    <source>
        <dbReference type="ARBA" id="ARBA00022741"/>
    </source>
</evidence>
<dbReference type="Proteomes" id="UP000591131">
    <property type="component" value="Unassembled WGS sequence"/>
</dbReference>
<dbReference type="InterPro" id="IPR026683">
    <property type="entry name" value="TOR_cat"/>
</dbReference>
<protein>
    <recommendedName>
        <fullName evidence="9">Serine/threonine-protein kinase TOR</fullName>
        <ecNumber evidence="9">2.7.11.1</ecNumber>
    </recommendedName>
</protein>
<evidence type="ECO:0000256" key="8">
    <source>
        <dbReference type="ARBA" id="ARBA00048679"/>
    </source>
</evidence>
<evidence type="ECO:0000259" key="12">
    <source>
        <dbReference type="PROSITE" id="PS51189"/>
    </source>
</evidence>
<comment type="catalytic activity">
    <reaction evidence="8">
        <text>L-seryl-[protein] + ATP = O-phospho-L-seryl-[protein] + ADP + H(+)</text>
        <dbReference type="Rhea" id="RHEA:17989"/>
        <dbReference type="Rhea" id="RHEA-COMP:9863"/>
        <dbReference type="Rhea" id="RHEA-COMP:11604"/>
        <dbReference type="ChEBI" id="CHEBI:15378"/>
        <dbReference type="ChEBI" id="CHEBI:29999"/>
        <dbReference type="ChEBI" id="CHEBI:30616"/>
        <dbReference type="ChEBI" id="CHEBI:83421"/>
        <dbReference type="ChEBI" id="CHEBI:456216"/>
        <dbReference type="EC" id="2.7.11.1"/>
    </reaction>
</comment>
<accession>A0A7J6MVM7</accession>
<evidence type="ECO:0000256" key="10">
    <source>
        <dbReference type="SAM" id="MobiDB-lite"/>
    </source>
</evidence>
<evidence type="ECO:0000256" key="9">
    <source>
        <dbReference type="RuleBase" id="RU364109"/>
    </source>
</evidence>
<evidence type="ECO:0000256" key="6">
    <source>
        <dbReference type="ARBA" id="ARBA00022840"/>
    </source>
</evidence>
<dbReference type="PROSITE" id="PS51189">
    <property type="entry name" value="FAT"/>
    <property type="match status" value="1"/>
</dbReference>
<comment type="caution">
    <text evidence="14">The sequence shown here is derived from an EMBL/GenBank/DDBJ whole genome shotgun (WGS) entry which is preliminary data.</text>
</comment>
<feature type="region of interest" description="Disordered" evidence="10">
    <location>
        <begin position="1485"/>
        <end position="1504"/>
    </location>
</feature>
<keyword evidence="2 9" id="KW-0808">Transferase</keyword>
<dbReference type="GO" id="GO:0005524">
    <property type="term" value="F:ATP binding"/>
    <property type="evidence" value="ECO:0007669"/>
    <property type="project" value="UniProtKB-KW"/>
</dbReference>
<dbReference type="Gene3D" id="1.10.1070.11">
    <property type="entry name" value="Phosphatidylinositol 3-/4-kinase, catalytic domain"/>
    <property type="match status" value="1"/>
</dbReference>
<dbReference type="Pfam" id="PF02259">
    <property type="entry name" value="FAT"/>
    <property type="match status" value="1"/>
</dbReference>
<dbReference type="SUPFAM" id="SSF48371">
    <property type="entry name" value="ARM repeat"/>
    <property type="match status" value="2"/>
</dbReference>
<dbReference type="InterPro" id="IPR024585">
    <property type="entry name" value="mTOR_dom"/>
</dbReference>
<dbReference type="Pfam" id="PF02260">
    <property type="entry name" value="FATC"/>
    <property type="match status" value="1"/>
</dbReference>
<dbReference type="Gene3D" id="1.20.120.150">
    <property type="entry name" value="FKBP12-rapamycin binding domain"/>
    <property type="match status" value="1"/>
</dbReference>
<evidence type="ECO:0000256" key="5">
    <source>
        <dbReference type="ARBA" id="ARBA00022777"/>
    </source>
</evidence>
<dbReference type="SMART" id="SM00146">
    <property type="entry name" value="PI3Kc"/>
    <property type="match status" value="1"/>
</dbReference>
<feature type="region of interest" description="Disordered" evidence="10">
    <location>
        <begin position="1816"/>
        <end position="1846"/>
    </location>
</feature>
<dbReference type="FunFam" id="1.10.1070.11:FF:000029">
    <property type="entry name" value="Serine/threonine-protein kinase TOR"/>
    <property type="match status" value="1"/>
</dbReference>
<feature type="compositionally biased region" description="Polar residues" evidence="10">
    <location>
        <begin position="338"/>
        <end position="349"/>
    </location>
</feature>
<dbReference type="InterPro" id="IPR018936">
    <property type="entry name" value="PI3/4_kinase_CS"/>
</dbReference>
<dbReference type="InterPro" id="IPR036940">
    <property type="entry name" value="PI3/4_kinase_cat_sf"/>
</dbReference>
<evidence type="ECO:0000259" key="11">
    <source>
        <dbReference type="PROSITE" id="PS50290"/>
    </source>
</evidence>
<dbReference type="SUPFAM" id="SSF47212">
    <property type="entry name" value="FKBP12-rapamycin-binding domain of FKBP-rapamycin-associated protein (FRAP)"/>
    <property type="match status" value="1"/>
</dbReference>
<dbReference type="Pfam" id="PF23593">
    <property type="entry name" value="HEAT_ATR"/>
    <property type="match status" value="1"/>
</dbReference>
<feature type="compositionally biased region" description="Low complexity" evidence="10">
    <location>
        <begin position="1485"/>
        <end position="1501"/>
    </location>
</feature>
<dbReference type="PROSITE" id="PS51190">
    <property type="entry name" value="FATC"/>
    <property type="match status" value="1"/>
</dbReference>
<dbReference type="GO" id="GO:0005634">
    <property type="term" value="C:nucleus"/>
    <property type="evidence" value="ECO:0007669"/>
    <property type="project" value="TreeGrafter"/>
</dbReference>
<dbReference type="PANTHER" id="PTHR11139:SF9">
    <property type="entry name" value="SERINE_THREONINE-PROTEIN KINASE MTOR"/>
    <property type="match status" value="1"/>
</dbReference>
<dbReference type="SMART" id="SM01343">
    <property type="entry name" value="FATC"/>
    <property type="match status" value="1"/>
</dbReference>
<dbReference type="PROSITE" id="PS00916">
    <property type="entry name" value="PI3_4_KINASE_2"/>
    <property type="match status" value="1"/>
</dbReference>
<feature type="domain" description="PI3K/PI4K catalytic" evidence="11">
    <location>
        <begin position="2158"/>
        <end position="2512"/>
    </location>
</feature>
<dbReference type="InterPro" id="IPR003151">
    <property type="entry name" value="PIK-rel_kinase_FAT"/>
</dbReference>
<dbReference type="InterPro" id="IPR016024">
    <property type="entry name" value="ARM-type_fold"/>
</dbReference>
<dbReference type="InterPro" id="IPR050517">
    <property type="entry name" value="DDR_Repair_Kinase"/>
</dbReference>
<dbReference type="GO" id="GO:0031929">
    <property type="term" value="P:TOR signaling"/>
    <property type="evidence" value="ECO:0007669"/>
    <property type="project" value="TreeGrafter"/>
</dbReference>
<dbReference type="GO" id="GO:0004674">
    <property type="term" value="F:protein serine/threonine kinase activity"/>
    <property type="evidence" value="ECO:0007669"/>
    <property type="project" value="UniProtKB-KW"/>
</dbReference>
<dbReference type="Pfam" id="PF08771">
    <property type="entry name" value="FRB_dom"/>
    <property type="match status" value="1"/>
</dbReference>
<feature type="region of interest" description="Disordered" evidence="10">
    <location>
        <begin position="667"/>
        <end position="694"/>
    </location>
</feature>
<dbReference type="GO" id="GO:0016242">
    <property type="term" value="P:negative regulation of macroautophagy"/>
    <property type="evidence" value="ECO:0007669"/>
    <property type="project" value="TreeGrafter"/>
</dbReference>
<feature type="domain" description="FATC" evidence="13">
    <location>
        <begin position="2624"/>
        <end position="2656"/>
    </location>
</feature>
<feature type="region of interest" description="Disordered" evidence="10">
    <location>
        <begin position="1712"/>
        <end position="1739"/>
    </location>
</feature>
<dbReference type="InterPro" id="IPR057564">
    <property type="entry name" value="HEAT_ATR"/>
</dbReference>
<dbReference type="SMART" id="SM01345">
    <property type="entry name" value="Rapamycin_bind"/>
    <property type="match status" value="1"/>
</dbReference>
<keyword evidence="15" id="KW-1185">Reference proteome</keyword>